<dbReference type="EMBL" id="KV700139">
    <property type="protein sequence ID" value="OCF30953.1"/>
    <property type="molecule type" value="Genomic_DNA"/>
</dbReference>
<name>A0A1B9GIW7_9TREE</name>
<dbReference type="PANTHER" id="PTHR47203:SF1">
    <property type="entry name" value="HYPOTHETICAL BASE EXCISION DNA REPAIR PROTEIN (EUROFUNG)"/>
    <property type="match status" value="1"/>
</dbReference>
<keyword evidence="4" id="KW-1185">Reference proteome</keyword>
<dbReference type="STRING" id="1296120.A0A1B9GIW7"/>
<organism evidence="3 4">
    <name type="scientific">Kwoniella heveanensis BCC8398</name>
    <dbReference type="NCBI Taxonomy" id="1296120"/>
    <lineage>
        <taxon>Eukaryota</taxon>
        <taxon>Fungi</taxon>
        <taxon>Dikarya</taxon>
        <taxon>Basidiomycota</taxon>
        <taxon>Agaricomycotina</taxon>
        <taxon>Tremellomycetes</taxon>
        <taxon>Tremellales</taxon>
        <taxon>Cryptococcaceae</taxon>
        <taxon>Kwoniella</taxon>
    </lineage>
</organism>
<feature type="compositionally biased region" description="Basic residues" evidence="1">
    <location>
        <begin position="1"/>
        <end position="15"/>
    </location>
</feature>
<dbReference type="PANTHER" id="PTHR47203">
    <property type="match status" value="1"/>
</dbReference>
<dbReference type="AlphaFoldDB" id="A0A1B9GIW7"/>
<feature type="region of interest" description="Disordered" evidence="1">
    <location>
        <begin position="1"/>
        <end position="69"/>
    </location>
</feature>
<dbReference type="CDD" id="cd00056">
    <property type="entry name" value="ENDO3c"/>
    <property type="match status" value="1"/>
</dbReference>
<sequence>MATRRSTRIVSRKHSLSPAPLPSPRKTPKRTPTRTTVVKVESPDDEPLVKIEDPSANRSSDNTDASPLKDRKLKLLSANLTSSPFPTFGHPTPAECVLAHDILTSIHGRKTRPSQVVASKTRAGCGDSPSVLDALVRTILSQNTSDANSTRAKLSMDAVYGGSDNWEDIVEGGQERLQEAIKCGGLSQVKSKVILKILNQAKERYGVYSLDHLHSASTDEAMQELLSFDGVGPKTASCVLLFCLQREDFAVDTHVHRITGLLGWRPKNASRDQTYHHLNKKIPDELKYALHVLFVSHGKVCEDCKAGAKGITNCQLRKAFRSAVIKDVKPERIVAKGTMPMKTEERSANAMSEATVEEAKAEIVDGVKDEIKEE</sequence>
<dbReference type="Proteomes" id="UP000092666">
    <property type="component" value="Unassembled WGS sequence"/>
</dbReference>
<dbReference type="GO" id="GO:0000702">
    <property type="term" value="F:oxidized base lesion DNA N-glycosylase activity"/>
    <property type="evidence" value="ECO:0007669"/>
    <property type="project" value="UniProtKB-ARBA"/>
</dbReference>
<dbReference type="Gene3D" id="1.10.1670.10">
    <property type="entry name" value="Helix-hairpin-Helix base-excision DNA repair enzymes (C-terminal)"/>
    <property type="match status" value="1"/>
</dbReference>
<dbReference type="SMART" id="SM00478">
    <property type="entry name" value="ENDO3c"/>
    <property type="match status" value="1"/>
</dbReference>
<evidence type="ECO:0000259" key="2">
    <source>
        <dbReference type="SMART" id="SM00478"/>
    </source>
</evidence>
<evidence type="ECO:0000313" key="3">
    <source>
        <dbReference type="EMBL" id="OCF30953.1"/>
    </source>
</evidence>
<feature type="compositionally biased region" description="Polar residues" evidence="1">
    <location>
        <begin position="56"/>
        <end position="65"/>
    </location>
</feature>
<accession>A0A1B9GIW7</accession>
<dbReference type="InterPro" id="IPR003265">
    <property type="entry name" value="HhH-GPD_domain"/>
</dbReference>
<dbReference type="OrthoDB" id="5607at2759"/>
<reference evidence="3 4" key="1">
    <citation type="submission" date="2013-07" db="EMBL/GenBank/DDBJ databases">
        <title>The Genome Sequence of Cryptococcus heveanensis BCC8398.</title>
        <authorList>
            <consortium name="The Broad Institute Genome Sequencing Platform"/>
            <person name="Cuomo C."/>
            <person name="Litvintseva A."/>
            <person name="Chen Y."/>
            <person name="Heitman J."/>
            <person name="Sun S."/>
            <person name="Springer D."/>
            <person name="Dromer F."/>
            <person name="Young S.K."/>
            <person name="Zeng Q."/>
            <person name="Gargeya S."/>
            <person name="Fitzgerald M."/>
            <person name="Abouelleil A."/>
            <person name="Alvarado L."/>
            <person name="Berlin A.M."/>
            <person name="Chapman S.B."/>
            <person name="Dewar J."/>
            <person name="Goldberg J."/>
            <person name="Griggs A."/>
            <person name="Gujja S."/>
            <person name="Hansen M."/>
            <person name="Howarth C."/>
            <person name="Imamovic A."/>
            <person name="Larimer J."/>
            <person name="McCowan C."/>
            <person name="Murphy C."/>
            <person name="Pearson M."/>
            <person name="Priest M."/>
            <person name="Roberts A."/>
            <person name="Saif S."/>
            <person name="Shea T."/>
            <person name="Sykes S."/>
            <person name="Wortman J."/>
            <person name="Nusbaum C."/>
            <person name="Birren B."/>
        </authorList>
    </citation>
    <scope>NUCLEOTIDE SEQUENCE [LARGE SCALE GENOMIC DNA]</scope>
    <source>
        <strain evidence="3 4">BCC8398</strain>
    </source>
</reference>
<gene>
    <name evidence="3" type="ORF">I316_07359</name>
</gene>
<proteinExistence type="predicted"/>
<reference evidence="4" key="2">
    <citation type="submission" date="2013-12" db="EMBL/GenBank/DDBJ databases">
        <title>Evolution of pathogenesis and genome organization in the Tremellales.</title>
        <authorList>
            <person name="Cuomo C."/>
            <person name="Litvintseva A."/>
            <person name="Heitman J."/>
            <person name="Chen Y."/>
            <person name="Sun S."/>
            <person name="Springer D."/>
            <person name="Dromer F."/>
            <person name="Young S."/>
            <person name="Zeng Q."/>
            <person name="Chapman S."/>
            <person name="Gujja S."/>
            <person name="Saif S."/>
            <person name="Birren B."/>
        </authorList>
    </citation>
    <scope>NUCLEOTIDE SEQUENCE [LARGE SCALE GENOMIC DNA]</scope>
    <source>
        <strain evidence="4">BCC8398</strain>
    </source>
</reference>
<evidence type="ECO:0000256" key="1">
    <source>
        <dbReference type="SAM" id="MobiDB-lite"/>
    </source>
</evidence>
<evidence type="ECO:0000313" key="4">
    <source>
        <dbReference type="Proteomes" id="UP000092666"/>
    </source>
</evidence>
<dbReference type="Gene3D" id="1.10.340.30">
    <property type="entry name" value="Hypothetical protein, domain 2"/>
    <property type="match status" value="1"/>
</dbReference>
<feature type="domain" description="HhH-GPD" evidence="2">
    <location>
        <begin position="140"/>
        <end position="300"/>
    </location>
</feature>
<dbReference type="InterPro" id="IPR023170">
    <property type="entry name" value="HhH_base_excis_C"/>
</dbReference>
<dbReference type="SUPFAM" id="SSF48150">
    <property type="entry name" value="DNA-glycosylase"/>
    <property type="match status" value="1"/>
</dbReference>
<dbReference type="Pfam" id="PF00730">
    <property type="entry name" value="HhH-GPD"/>
    <property type="match status" value="1"/>
</dbReference>
<dbReference type="InterPro" id="IPR011257">
    <property type="entry name" value="DNA_glycosylase"/>
</dbReference>
<dbReference type="GO" id="GO:0006285">
    <property type="term" value="P:base-excision repair, AP site formation"/>
    <property type="evidence" value="ECO:0007669"/>
    <property type="project" value="UniProtKB-ARBA"/>
</dbReference>
<protein>
    <recommendedName>
        <fullName evidence="2">HhH-GPD domain-containing protein</fullName>
    </recommendedName>
</protein>